<dbReference type="VEuPathDB" id="PlasmoDB:Py17XNL_001002418"/>
<keyword evidence="3" id="KW-0378">Hydrolase</keyword>
<evidence type="ECO:0000313" key="5">
    <source>
        <dbReference type="Proteomes" id="UP000072874"/>
    </source>
</evidence>
<dbReference type="PROSITE" id="PS51704">
    <property type="entry name" value="GP_PDE"/>
    <property type="match status" value="1"/>
</dbReference>
<dbReference type="PROSITE" id="PS50007">
    <property type="entry name" value="PIPLC_X_DOMAIN"/>
    <property type="match status" value="1"/>
</dbReference>
<dbReference type="VEuPathDB" id="PlasmoDB:PY17X_1038300"/>
<dbReference type="EC" id="3.1.4.46" evidence="3"/>
<reference evidence="4" key="4">
    <citation type="submission" date="2019-05" db="EMBL/GenBank/DDBJ databases">
        <authorList>
            <consortium name="Pathogen Informatics"/>
        </authorList>
    </citation>
    <scope>NUCLEOTIDE SEQUENCE</scope>
    <source>
        <strain evidence="4">17X</strain>
    </source>
</reference>
<dbReference type="Proteomes" id="UP000072874">
    <property type="component" value="Chromosome 10"/>
</dbReference>
<dbReference type="InterPro" id="IPR030395">
    <property type="entry name" value="GP_PDE_dom"/>
</dbReference>
<evidence type="ECO:0000256" key="1">
    <source>
        <dbReference type="SAM" id="SignalP"/>
    </source>
</evidence>
<gene>
    <name evidence="4" type="ORF">PY17X_1038300</name>
    <name evidence="3" type="ORF">PYYM_1038000</name>
</gene>
<dbReference type="Pfam" id="PF03009">
    <property type="entry name" value="GDPD"/>
    <property type="match status" value="1"/>
</dbReference>
<dbReference type="OMA" id="NAEWAHF"/>
<dbReference type="PANTHER" id="PTHR46211:SF14">
    <property type="entry name" value="GLYCEROPHOSPHODIESTER PHOSPHODIESTERASE"/>
    <property type="match status" value="1"/>
</dbReference>
<dbReference type="GO" id="GO:0008889">
    <property type="term" value="F:glycerophosphodiester phosphodiesterase activity"/>
    <property type="evidence" value="ECO:0007669"/>
    <property type="project" value="UniProtKB-EC"/>
</dbReference>
<sequence>MNTYNILLIFAVLYVQVQYDMGRVKTAIIGHRGSGTSTTGGTSIYPENSLYSFKYARDSGIQGIELDAWLTKDNKVIIIHGTDDNGIYNTLSCTDEDENKLIEEMTAEEIQSYHFKEPWLIANESLFDSKSENSIKDRIRFFNLGESIKTQKRKEYLESRRVYLNMQENEQIEHLFKENILKKKKKKNNKDDENSLANIFQDTKSTHYNSEKINENITEEEFIENITCIHCKNLYINYIQKKDYDLQTKILFFKFLSKFYYAPLLIDVLNLYKKDLSYDIELKGTNEKLGEYVLDIVENYKDYKIKISSFNWLLQGNESEFNNTYNDFRDYPKYNRDKIDQIKAVSNNRLNIPVALLFADDEPLPNVSDIMQTLDYYNAEWAHFSFKLKKQPLFINCDNSKVDIITEEFIKLLHKNGKKVMIYWGTEDQDEYSDMLYYINMKVDSICPNRIDIAKSALQNS</sequence>
<dbReference type="EMBL" id="LM993664">
    <property type="protein sequence ID" value="VTZ79108.1"/>
    <property type="molecule type" value="Genomic_DNA"/>
</dbReference>
<dbReference type="OrthoDB" id="1058301at2759"/>
<protein>
    <submittedName>
        <fullName evidence="3">Glycerophosphodiester phosphodiesterase, putative</fullName>
        <ecNumber evidence="3">3.1.4.46</ecNumber>
    </submittedName>
</protein>
<evidence type="ECO:0000313" key="6">
    <source>
        <dbReference type="Proteomes" id="UP000072904"/>
    </source>
</evidence>
<evidence type="ECO:0000313" key="4">
    <source>
        <dbReference type="EMBL" id="VTZ79108.1"/>
    </source>
</evidence>
<name>A0A077YJT1_PLAYE</name>
<reference evidence="5 6" key="1">
    <citation type="journal article" date="2014" name="BMC Biol.">
        <title>A comprehensive evaluation of rodent malaria parasite genomes and gene expression.</title>
        <authorList>
            <person name="Otto T.D."/>
            <person name="Bohme U."/>
            <person name="Jackson A.P."/>
            <person name="Hunt M."/>
            <person name="Franke-Fayard B."/>
            <person name="Hoeijmakers W.A."/>
            <person name="Religa A.A."/>
            <person name="Robertson L."/>
            <person name="Sanders M."/>
            <person name="Ogun S.A."/>
            <person name="Cunningham D."/>
            <person name="Erhart A."/>
            <person name="Billker O."/>
            <person name="Khan S.M."/>
            <person name="Stunnenberg H.G."/>
            <person name="Langhorne J."/>
            <person name="Holder A.A."/>
            <person name="Waters A.P."/>
            <person name="Newbold C.I."/>
            <person name="Pain A."/>
            <person name="Berriman M."/>
            <person name="Janse C.J."/>
        </authorList>
    </citation>
    <scope>NUCLEOTIDE SEQUENCE [LARGE SCALE GENOMIC DNA]</scope>
    <source>
        <strain evidence="4 5">17X</strain>
        <strain evidence="3 6">YM</strain>
    </source>
</reference>
<dbReference type="VEuPathDB" id="PlasmoDB:PY03220"/>
<reference evidence="3" key="2">
    <citation type="submission" date="2014-05" db="EMBL/GenBank/DDBJ databases">
        <authorList>
            <person name="Aslett A.Martin."/>
            <person name="De Silva Nishadi"/>
        </authorList>
    </citation>
    <scope>NUCLEOTIDE SEQUENCE</scope>
    <source>
        <strain evidence="3">YM</strain>
    </source>
</reference>
<evidence type="ECO:0000313" key="3">
    <source>
        <dbReference type="EMBL" id="CDU85213.1"/>
    </source>
</evidence>
<reference evidence="4" key="3">
    <citation type="submission" date="2014-05" db="EMBL/GenBank/DDBJ databases">
        <authorList>
            <person name="Aslett M.A."/>
            <person name="De Silva N."/>
        </authorList>
    </citation>
    <scope>NUCLEOTIDE SEQUENCE</scope>
    <source>
        <strain evidence="4">17X</strain>
    </source>
</reference>
<dbReference type="RefSeq" id="XP_731212.2">
    <property type="nucleotide sequence ID" value="XM_726119.2"/>
</dbReference>
<organism evidence="3 6">
    <name type="scientific">Plasmodium yoelii</name>
    <dbReference type="NCBI Taxonomy" id="5861"/>
    <lineage>
        <taxon>Eukaryota</taxon>
        <taxon>Sar</taxon>
        <taxon>Alveolata</taxon>
        <taxon>Apicomplexa</taxon>
        <taxon>Aconoidasida</taxon>
        <taxon>Haemosporida</taxon>
        <taxon>Plasmodiidae</taxon>
        <taxon>Plasmodium</taxon>
        <taxon>Plasmodium (Vinckeia)</taxon>
    </lineage>
</organism>
<accession>A0A077YJT1</accession>
<proteinExistence type="predicted"/>
<dbReference type="SUPFAM" id="SSF51695">
    <property type="entry name" value="PLC-like phosphodiesterases"/>
    <property type="match status" value="1"/>
</dbReference>
<dbReference type="PANTHER" id="PTHR46211">
    <property type="entry name" value="GLYCEROPHOSPHORYL DIESTER PHOSPHODIESTERASE"/>
    <property type="match status" value="1"/>
</dbReference>
<dbReference type="KEGG" id="pyo:PY17X_1038300"/>
<dbReference type="VEuPathDB" id="PlasmoDB:PYYM_1038000"/>
<feature type="signal peptide" evidence="1">
    <location>
        <begin position="1"/>
        <end position="22"/>
    </location>
</feature>
<feature type="chain" id="PRO_5014501978" evidence="1">
    <location>
        <begin position="23"/>
        <end position="461"/>
    </location>
</feature>
<dbReference type="Proteomes" id="UP000072904">
    <property type="component" value="Chromosome 10"/>
</dbReference>
<dbReference type="Gene3D" id="3.20.20.190">
    <property type="entry name" value="Phosphatidylinositol (PI) phosphodiesterase"/>
    <property type="match status" value="2"/>
</dbReference>
<dbReference type="GeneID" id="3830437"/>
<evidence type="ECO:0000259" key="2">
    <source>
        <dbReference type="PROSITE" id="PS51704"/>
    </source>
</evidence>
<dbReference type="GO" id="GO:0006629">
    <property type="term" value="P:lipid metabolic process"/>
    <property type="evidence" value="ECO:0007669"/>
    <property type="project" value="InterPro"/>
</dbReference>
<keyword evidence="1" id="KW-0732">Signal</keyword>
<dbReference type="InterPro" id="IPR017946">
    <property type="entry name" value="PLC-like_Pdiesterase_TIM-brl"/>
</dbReference>
<dbReference type="EMBL" id="LK934638">
    <property type="protein sequence ID" value="CDU85213.1"/>
    <property type="molecule type" value="Genomic_DNA"/>
</dbReference>
<dbReference type="AlphaFoldDB" id="A0A077YJT1"/>
<feature type="domain" description="GP-PDE" evidence="2">
    <location>
        <begin position="26"/>
        <end position="458"/>
    </location>
</feature>